<dbReference type="PRINTS" id="PR00625">
    <property type="entry name" value="JDOMAIN"/>
</dbReference>
<feature type="transmembrane region" description="Helical" evidence="7">
    <location>
        <begin position="106"/>
        <end position="125"/>
    </location>
</feature>
<feature type="transmembrane region" description="Helical" evidence="7">
    <location>
        <begin position="32"/>
        <end position="50"/>
    </location>
</feature>
<proteinExistence type="predicted"/>
<dbReference type="PANTHER" id="PTHR44733:SF1">
    <property type="entry name" value="DNAJ HOMOLOG SUBFAMILY C MEMBER 22"/>
    <property type="match status" value="1"/>
</dbReference>
<dbReference type="GO" id="GO:0016020">
    <property type="term" value="C:membrane"/>
    <property type="evidence" value="ECO:0007669"/>
    <property type="project" value="UniProtKB-SubCell"/>
</dbReference>
<evidence type="ECO:0000256" key="3">
    <source>
        <dbReference type="ARBA" id="ARBA00020945"/>
    </source>
</evidence>
<feature type="transmembrane region" description="Helical" evidence="7">
    <location>
        <begin position="79"/>
        <end position="99"/>
    </location>
</feature>
<comment type="function">
    <text evidence="1">May function as a co-chaperone.</text>
</comment>
<evidence type="ECO:0000256" key="6">
    <source>
        <dbReference type="ARBA" id="ARBA00023136"/>
    </source>
</evidence>
<dbReference type="Gene3D" id="1.10.287.110">
    <property type="entry name" value="DnaJ domain"/>
    <property type="match status" value="1"/>
</dbReference>
<keyword evidence="5 7" id="KW-1133">Transmembrane helix</keyword>
<keyword evidence="4 7" id="KW-0812">Transmembrane</keyword>
<dbReference type="SMART" id="SM00271">
    <property type="entry name" value="DnaJ"/>
    <property type="match status" value="1"/>
</dbReference>
<dbReference type="Proteomes" id="UP001181693">
    <property type="component" value="Unassembled WGS sequence"/>
</dbReference>
<dbReference type="Pfam" id="PF00226">
    <property type="entry name" value="DnaJ"/>
    <property type="match status" value="1"/>
</dbReference>
<comment type="caution">
    <text evidence="9">The sequence shown here is derived from an EMBL/GenBank/DDBJ whole genome shotgun (WGS) entry which is preliminary data.</text>
</comment>
<organism evidence="9 10">
    <name type="scientific">Pyxicephalus adspersus</name>
    <name type="common">African bullfrog</name>
    <dbReference type="NCBI Taxonomy" id="30357"/>
    <lineage>
        <taxon>Eukaryota</taxon>
        <taxon>Metazoa</taxon>
        <taxon>Chordata</taxon>
        <taxon>Craniata</taxon>
        <taxon>Vertebrata</taxon>
        <taxon>Euteleostomi</taxon>
        <taxon>Amphibia</taxon>
        <taxon>Batrachia</taxon>
        <taxon>Anura</taxon>
        <taxon>Neobatrachia</taxon>
        <taxon>Ranoidea</taxon>
        <taxon>Pyxicephalidae</taxon>
        <taxon>Pyxicephalinae</taxon>
        <taxon>Pyxicephalus</taxon>
    </lineage>
</organism>
<dbReference type="InterPro" id="IPR007829">
    <property type="entry name" value="TM2"/>
</dbReference>
<feature type="transmembrane region" description="Helical" evidence="7">
    <location>
        <begin position="184"/>
        <end position="204"/>
    </location>
</feature>
<dbReference type="PANTHER" id="PTHR44733">
    <property type="entry name" value="DNAJ HOMOLOG SUBFAMILY C MEMBER 22"/>
    <property type="match status" value="1"/>
</dbReference>
<dbReference type="EMBL" id="DYDO01000001">
    <property type="protein sequence ID" value="DBA32942.1"/>
    <property type="molecule type" value="Genomic_DNA"/>
</dbReference>
<dbReference type="AlphaFoldDB" id="A0AAV3B630"/>
<accession>A0AAV3B630</accession>
<dbReference type="Pfam" id="PF05154">
    <property type="entry name" value="TM2"/>
    <property type="match status" value="1"/>
</dbReference>
<evidence type="ECO:0000256" key="5">
    <source>
        <dbReference type="ARBA" id="ARBA00022989"/>
    </source>
</evidence>
<feature type="transmembrane region" description="Helical" evidence="7">
    <location>
        <begin position="145"/>
        <end position="163"/>
    </location>
</feature>
<evidence type="ECO:0000313" key="10">
    <source>
        <dbReference type="Proteomes" id="UP001181693"/>
    </source>
</evidence>
<dbReference type="CDD" id="cd06257">
    <property type="entry name" value="DnaJ"/>
    <property type="match status" value="1"/>
</dbReference>
<gene>
    <name evidence="9" type="ORF">GDO54_000686</name>
</gene>
<dbReference type="InterPro" id="IPR001623">
    <property type="entry name" value="DnaJ_domain"/>
</dbReference>
<protein>
    <recommendedName>
        <fullName evidence="3">DnaJ homolog subfamily C member 22</fullName>
    </recommendedName>
</protein>
<dbReference type="SUPFAM" id="SSF46565">
    <property type="entry name" value="Chaperone J-domain"/>
    <property type="match status" value="1"/>
</dbReference>
<evidence type="ECO:0000256" key="1">
    <source>
        <dbReference type="ARBA" id="ARBA00002080"/>
    </source>
</evidence>
<sequence length="344" mass="38990">MGKRLIVAYGLWAIGGPLGLHHIYLERDSHALLLMLTLGGFGVGWMWDFWKIPGLVWNFNKQESKKTNEIKKGRPPASIIQFMAQIGTGIYFGLVAAIGLSTLTSYYILALPLAVGLGVHLVASIGEETSKLKNTLVAAFLTSPIFYGRAISMIPISLAATITSQQNRHYRLHQEKRENLSLRLYRIGLAYLAFTGPMAYSALLNTSRTVSYIAESIGALLDWLSFFPSLSALMERILLLPYRVWGLFTGGGGLRDQYFKEWEKIYEFVASFQNEKEEMACKILGVDPDASMEEINRHYRDLVKVWHPDHNRHRPMEAEQHFIEIQAAYETLTRLHKMKTRAHG</sequence>
<feature type="domain" description="J" evidence="8">
    <location>
        <begin position="279"/>
        <end position="344"/>
    </location>
</feature>
<name>A0AAV3B630_PYXAD</name>
<evidence type="ECO:0000259" key="8">
    <source>
        <dbReference type="PROSITE" id="PS50076"/>
    </source>
</evidence>
<reference evidence="9" key="1">
    <citation type="thesis" date="2020" institute="ProQuest LLC" country="789 East Eisenhower Parkway, Ann Arbor, MI, USA">
        <title>Comparative Genomics and Chromosome Evolution.</title>
        <authorList>
            <person name="Mudd A.B."/>
        </authorList>
    </citation>
    <scope>NUCLEOTIDE SEQUENCE</scope>
    <source>
        <strain evidence="9">1538</strain>
        <tissue evidence="9">Blood</tissue>
    </source>
</reference>
<keyword evidence="6 7" id="KW-0472">Membrane</keyword>
<feature type="transmembrane region" description="Helical" evidence="7">
    <location>
        <begin position="6"/>
        <end position="25"/>
    </location>
</feature>
<evidence type="ECO:0000313" key="9">
    <source>
        <dbReference type="EMBL" id="DBA32942.1"/>
    </source>
</evidence>
<keyword evidence="10" id="KW-1185">Reference proteome</keyword>
<dbReference type="PROSITE" id="PS50076">
    <property type="entry name" value="DNAJ_2"/>
    <property type="match status" value="1"/>
</dbReference>
<evidence type="ECO:0000256" key="7">
    <source>
        <dbReference type="SAM" id="Phobius"/>
    </source>
</evidence>
<evidence type="ECO:0000256" key="2">
    <source>
        <dbReference type="ARBA" id="ARBA00004141"/>
    </source>
</evidence>
<dbReference type="InterPro" id="IPR036869">
    <property type="entry name" value="J_dom_sf"/>
</dbReference>
<evidence type="ECO:0000256" key="4">
    <source>
        <dbReference type="ARBA" id="ARBA00022692"/>
    </source>
</evidence>
<comment type="subcellular location">
    <subcellularLocation>
        <location evidence="2">Membrane</location>
        <topology evidence="2">Multi-pass membrane protein</topology>
    </subcellularLocation>
</comment>